<evidence type="ECO:0000313" key="2">
    <source>
        <dbReference type="EMBL" id="KAK7508400.1"/>
    </source>
</evidence>
<feature type="region of interest" description="Disordered" evidence="1">
    <location>
        <begin position="142"/>
        <end position="166"/>
    </location>
</feature>
<evidence type="ECO:0000256" key="1">
    <source>
        <dbReference type="SAM" id="MobiDB-lite"/>
    </source>
</evidence>
<reference evidence="2 3" key="1">
    <citation type="journal article" date="2023" name="Sci. Data">
        <title>Genome assembly of the Korean intertidal mud-creeper Batillaria attramentaria.</title>
        <authorList>
            <person name="Patra A.K."/>
            <person name="Ho P.T."/>
            <person name="Jun S."/>
            <person name="Lee S.J."/>
            <person name="Kim Y."/>
            <person name="Won Y.J."/>
        </authorList>
    </citation>
    <scope>NUCLEOTIDE SEQUENCE [LARGE SCALE GENOMIC DNA]</scope>
    <source>
        <strain evidence="2">Wonlab-2016</strain>
    </source>
</reference>
<dbReference type="EMBL" id="JACVVK020000002">
    <property type="protein sequence ID" value="KAK7508400.1"/>
    <property type="molecule type" value="Genomic_DNA"/>
</dbReference>
<gene>
    <name evidence="2" type="ORF">BaRGS_00000639</name>
</gene>
<accession>A0ABD0M8Z8</accession>
<dbReference type="Proteomes" id="UP001519460">
    <property type="component" value="Unassembled WGS sequence"/>
</dbReference>
<protein>
    <submittedName>
        <fullName evidence="2">Uncharacterized protein</fullName>
    </submittedName>
</protein>
<proteinExistence type="predicted"/>
<evidence type="ECO:0000313" key="3">
    <source>
        <dbReference type="Proteomes" id="UP001519460"/>
    </source>
</evidence>
<dbReference type="AlphaFoldDB" id="A0ABD0M8Z8"/>
<sequence length="346" mass="38979">MHEQENSKTRMHVPELVTYFERISDPDRIHVPELVIFFEGISSSRDSQAYVREKAGRMACIQDTSRGERLRRERGHTTVPQSLADFDEDGSAEDIADEHFAEEGYVPDESESVEDMCADATLPQTVSLHLCHTVEAHLEPGCDDDQSATSGLEQDSSNSVEQEGPITSIRVHVPELVTFFESLCKEAGDGCHLLVKKKENNLSRDCTFSEEKGNHVVALTPVFHAFDDDDDSDYNEGARKEIGDKYQLVAKKKEKSCSRERTCSKERGNHVVALTPVFHGDDDDSDYIEGLCQEVSDKFHLMITKKEKSVSKERPRSTERGKHVDALYPVFPTLNFDDGDSDYIEV</sequence>
<feature type="compositionally biased region" description="Polar residues" evidence="1">
    <location>
        <begin position="147"/>
        <end position="161"/>
    </location>
</feature>
<keyword evidence="3" id="KW-1185">Reference proteome</keyword>
<comment type="caution">
    <text evidence="2">The sequence shown here is derived from an EMBL/GenBank/DDBJ whole genome shotgun (WGS) entry which is preliminary data.</text>
</comment>
<organism evidence="2 3">
    <name type="scientific">Batillaria attramentaria</name>
    <dbReference type="NCBI Taxonomy" id="370345"/>
    <lineage>
        <taxon>Eukaryota</taxon>
        <taxon>Metazoa</taxon>
        <taxon>Spiralia</taxon>
        <taxon>Lophotrochozoa</taxon>
        <taxon>Mollusca</taxon>
        <taxon>Gastropoda</taxon>
        <taxon>Caenogastropoda</taxon>
        <taxon>Sorbeoconcha</taxon>
        <taxon>Cerithioidea</taxon>
        <taxon>Batillariidae</taxon>
        <taxon>Batillaria</taxon>
    </lineage>
</organism>
<name>A0ABD0M8Z8_9CAEN</name>